<accession>A0A2V3IY60</accession>
<dbReference type="InterPro" id="IPR043198">
    <property type="entry name" value="Cyclin/Ssn8"/>
</dbReference>
<dbReference type="GO" id="GO:0016538">
    <property type="term" value="F:cyclin-dependent protein serine/threonine kinase regulator activity"/>
    <property type="evidence" value="ECO:0007669"/>
    <property type="project" value="InterPro"/>
</dbReference>
<proteinExistence type="predicted"/>
<dbReference type="Gene3D" id="1.10.472.10">
    <property type="entry name" value="Cyclin-like"/>
    <property type="match status" value="2"/>
</dbReference>
<dbReference type="EMBL" id="NBIV01000035">
    <property type="protein sequence ID" value="PXF46617.1"/>
    <property type="molecule type" value="Genomic_DNA"/>
</dbReference>
<feature type="compositionally biased region" description="Basic and acidic residues" evidence="1">
    <location>
        <begin position="274"/>
        <end position="283"/>
    </location>
</feature>
<evidence type="ECO:0000256" key="1">
    <source>
        <dbReference type="SAM" id="MobiDB-lite"/>
    </source>
</evidence>
<organism evidence="2 3">
    <name type="scientific">Gracilariopsis chorda</name>
    <dbReference type="NCBI Taxonomy" id="448386"/>
    <lineage>
        <taxon>Eukaryota</taxon>
        <taxon>Rhodophyta</taxon>
        <taxon>Florideophyceae</taxon>
        <taxon>Rhodymeniophycidae</taxon>
        <taxon>Gracilariales</taxon>
        <taxon>Gracilariaceae</taxon>
        <taxon>Gracilariopsis</taxon>
    </lineage>
</organism>
<dbReference type="Proteomes" id="UP000247409">
    <property type="component" value="Unassembled WGS sequence"/>
</dbReference>
<dbReference type="STRING" id="448386.A0A2V3IY60"/>
<dbReference type="OrthoDB" id="1032at2759"/>
<gene>
    <name evidence="2" type="ORF">BWQ96_03606</name>
</gene>
<evidence type="ECO:0000313" key="2">
    <source>
        <dbReference type="EMBL" id="PXF46617.1"/>
    </source>
</evidence>
<reference evidence="2 3" key="1">
    <citation type="journal article" date="2018" name="Mol. Biol. Evol.">
        <title>Analysis of the draft genome of the red seaweed Gracilariopsis chorda provides insights into genome size evolution in Rhodophyta.</title>
        <authorList>
            <person name="Lee J."/>
            <person name="Yang E.C."/>
            <person name="Graf L."/>
            <person name="Yang J.H."/>
            <person name="Qiu H."/>
            <person name="Zel Zion U."/>
            <person name="Chan C.X."/>
            <person name="Stephens T.G."/>
            <person name="Weber A.P.M."/>
            <person name="Boo G.H."/>
            <person name="Boo S.M."/>
            <person name="Kim K.M."/>
            <person name="Shin Y."/>
            <person name="Jung M."/>
            <person name="Lee S.J."/>
            <person name="Yim H.S."/>
            <person name="Lee J.H."/>
            <person name="Bhattacharya D."/>
            <person name="Yoon H.S."/>
        </authorList>
    </citation>
    <scope>NUCLEOTIDE SEQUENCE [LARGE SCALE GENOMIC DNA]</scope>
    <source>
        <strain evidence="2 3">SKKU-2015</strain>
        <tissue evidence="2">Whole body</tissue>
    </source>
</reference>
<sequence length="312" mass="35575">MLLHRFYTQVSIVAHSTIWAAGACILLSTKLADETRSLRHVVNVVYDRVIHRQNMPVETVAVGGRNCRRPIEYYGAEGYHWKFAFIATERHILKELGFRLAMELPHNFILIFVNTLRDKAGAPGWSECEGDFKALLQTAWDYANDLLIDQLCVREAPEALACSCISLATEHCEGSLPDGWETVLGSSKEECERLALYIRALYKRSAWISCYKNYSRAQVLEKFSLRELPHDQVQRSHIYEDDTGKRLRSVEESHESVQVSKKLCENENSTVDDATSKSDKNVGELDNPSVENGALKPVRRKRKRRRFEDAAG</sequence>
<dbReference type="InterPro" id="IPR036915">
    <property type="entry name" value="Cyclin-like_sf"/>
</dbReference>
<dbReference type="PROSITE" id="PS51257">
    <property type="entry name" value="PROKAR_LIPOPROTEIN"/>
    <property type="match status" value="1"/>
</dbReference>
<dbReference type="PANTHER" id="PTHR10026">
    <property type="entry name" value="CYCLIN"/>
    <property type="match status" value="1"/>
</dbReference>
<keyword evidence="3" id="KW-1185">Reference proteome</keyword>
<dbReference type="SUPFAM" id="SSF47954">
    <property type="entry name" value="Cyclin-like"/>
    <property type="match status" value="2"/>
</dbReference>
<feature type="region of interest" description="Disordered" evidence="1">
    <location>
        <begin position="264"/>
        <end position="312"/>
    </location>
</feature>
<dbReference type="GO" id="GO:0006357">
    <property type="term" value="P:regulation of transcription by RNA polymerase II"/>
    <property type="evidence" value="ECO:0007669"/>
    <property type="project" value="InterPro"/>
</dbReference>
<comment type="caution">
    <text evidence="2">The sequence shown here is derived from an EMBL/GenBank/DDBJ whole genome shotgun (WGS) entry which is preliminary data.</text>
</comment>
<dbReference type="AlphaFoldDB" id="A0A2V3IY60"/>
<protein>
    <submittedName>
        <fullName evidence="2">Cyclin-L1</fullName>
    </submittedName>
</protein>
<name>A0A2V3IY60_9FLOR</name>
<evidence type="ECO:0000313" key="3">
    <source>
        <dbReference type="Proteomes" id="UP000247409"/>
    </source>
</evidence>